<dbReference type="GO" id="GO:0016878">
    <property type="term" value="F:acid-thiol ligase activity"/>
    <property type="evidence" value="ECO:0007669"/>
    <property type="project" value="UniProtKB-ARBA"/>
</dbReference>
<dbReference type="OrthoDB" id="9803968at2"/>
<dbReference type="InterPro" id="IPR042099">
    <property type="entry name" value="ANL_N_sf"/>
</dbReference>
<keyword evidence="4" id="KW-1185">Reference proteome</keyword>
<evidence type="ECO:0000259" key="2">
    <source>
        <dbReference type="Pfam" id="PF13193"/>
    </source>
</evidence>
<organism evidence="3 4">
    <name type="scientific">Amycolatopsis acidicola</name>
    <dbReference type="NCBI Taxonomy" id="2596893"/>
    <lineage>
        <taxon>Bacteria</taxon>
        <taxon>Bacillati</taxon>
        <taxon>Actinomycetota</taxon>
        <taxon>Actinomycetes</taxon>
        <taxon>Pseudonocardiales</taxon>
        <taxon>Pseudonocardiaceae</taxon>
        <taxon>Amycolatopsis</taxon>
    </lineage>
</organism>
<evidence type="ECO:0000313" key="4">
    <source>
        <dbReference type="Proteomes" id="UP000319769"/>
    </source>
</evidence>
<dbReference type="EMBL" id="VMNW02000039">
    <property type="protein sequence ID" value="KAA9157754.1"/>
    <property type="molecule type" value="Genomic_DNA"/>
</dbReference>
<dbReference type="Proteomes" id="UP000319769">
    <property type="component" value="Unassembled WGS sequence"/>
</dbReference>
<dbReference type="InterPro" id="IPR050237">
    <property type="entry name" value="ATP-dep_AMP-bd_enzyme"/>
</dbReference>
<dbReference type="Gene3D" id="3.40.50.12780">
    <property type="entry name" value="N-terminal domain of ligase-like"/>
    <property type="match status" value="1"/>
</dbReference>
<dbReference type="InterPro" id="IPR045851">
    <property type="entry name" value="AMP-bd_C_sf"/>
</dbReference>
<dbReference type="Pfam" id="PF13193">
    <property type="entry name" value="AMP-binding_C"/>
    <property type="match status" value="1"/>
</dbReference>
<dbReference type="Gene3D" id="3.30.300.30">
    <property type="match status" value="1"/>
</dbReference>
<protein>
    <submittedName>
        <fullName evidence="3">(2,3-dihydroxybenzoyl)adenylate synthase</fullName>
    </submittedName>
</protein>
<dbReference type="SUPFAM" id="SSF56801">
    <property type="entry name" value="Acetyl-CoA synthetase-like"/>
    <property type="match status" value="1"/>
</dbReference>
<dbReference type="RefSeq" id="WP_144749022.1">
    <property type="nucleotide sequence ID" value="NZ_VMNW02000039.1"/>
</dbReference>
<dbReference type="InterPro" id="IPR020845">
    <property type="entry name" value="AMP-binding_CS"/>
</dbReference>
<dbReference type="InterPro" id="IPR025110">
    <property type="entry name" value="AMP-bd_C"/>
</dbReference>
<dbReference type="AlphaFoldDB" id="A0A5N0V0U0"/>
<dbReference type="PANTHER" id="PTHR43767:SF1">
    <property type="entry name" value="NONRIBOSOMAL PEPTIDE SYNTHASE PES1 (EUROFUNG)-RELATED"/>
    <property type="match status" value="1"/>
</dbReference>
<name>A0A5N0V0U0_9PSEU</name>
<dbReference type="InterPro" id="IPR000873">
    <property type="entry name" value="AMP-dep_synth/lig_dom"/>
</dbReference>
<feature type="domain" description="AMP-dependent synthetase/ligase" evidence="1">
    <location>
        <begin position="35"/>
        <end position="394"/>
    </location>
</feature>
<dbReference type="PROSITE" id="PS00455">
    <property type="entry name" value="AMP_BINDING"/>
    <property type="match status" value="1"/>
</dbReference>
<evidence type="ECO:0000313" key="3">
    <source>
        <dbReference type="EMBL" id="KAA9157754.1"/>
    </source>
</evidence>
<gene>
    <name evidence="3" type="ORF">FPZ12_024240</name>
</gene>
<comment type="caution">
    <text evidence="3">The sequence shown here is derived from an EMBL/GenBank/DDBJ whole genome shotgun (WGS) entry which is preliminary data.</text>
</comment>
<sequence length="550" mass="59075">MSADHPLPSWPAALADRYRAEGAWRRSTIGAELSATARRFPERVAVADAVRRLSYAELDRQATAMAGGLLARGLHPGGIVVVQSGNVVETIVAFYGLLKAGLVPVCSLPQHRKREVGELIALTGARAHLVQADWPRADLPALAAELAAEHESLQLTITTRGSVHGGVTLDELIAHPPGPMPELDPEGLAVLQLSGGTTGTPKLIPRLHCDYLCNARAWAGRWGWDERNVAMHALPIMHNAGIALCVLPALVTGATVVLAPRADAEVIVDLVERERVTDMVANATVAYRLLESDAARDADLSSLARLTVGPQTPEYASRLESELGIRALGVFGMGEGMIMCTPWDAPEDARRTTVGTPIHPLDEVRILDDELTDVEEGEIGELALRGPYTIPGYYAAAGHNAAAFTQDGFFRTGDLARAHDIDGVTFYSIEGRIKDNVNRGGEKIHADELERLLVTHPGVAEVAVVGMPDPELGERVCAYLVPRRDIPAPTVADLAEFLLGKGVAKFKLPERVELRSELPVTSVRKVSKKSLREDIAAKLANERQAKAVSG</sequence>
<evidence type="ECO:0000259" key="1">
    <source>
        <dbReference type="Pfam" id="PF00501"/>
    </source>
</evidence>
<accession>A0A5N0V0U0</accession>
<feature type="domain" description="AMP-binding enzyme C-terminal" evidence="2">
    <location>
        <begin position="448"/>
        <end position="524"/>
    </location>
</feature>
<dbReference type="Pfam" id="PF00501">
    <property type="entry name" value="AMP-binding"/>
    <property type="match status" value="1"/>
</dbReference>
<dbReference type="PANTHER" id="PTHR43767">
    <property type="entry name" value="LONG-CHAIN-FATTY-ACID--COA LIGASE"/>
    <property type="match status" value="1"/>
</dbReference>
<reference evidence="3" key="1">
    <citation type="submission" date="2019-09" db="EMBL/GenBank/DDBJ databases">
        <authorList>
            <person name="Teo W.F.A."/>
            <person name="Duangmal K."/>
        </authorList>
    </citation>
    <scope>NUCLEOTIDE SEQUENCE [LARGE SCALE GENOMIC DNA]</scope>
    <source>
        <strain evidence="3">K81G1</strain>
    </source>
</reference>
<proteinExistence type="predicted"/>